<feature type="active site" description="Proton acceptor" evidence="6">
    <location>
        <position position="342"/>
    </location>
</feature>
<dbReference type="PROSITE" id="PS00099">
    <property type="entry name" value="THIOLASE_3"/>
    <property type="match status" value="1"/>
</dbReference>
<dbReference type="AlphaFoldDB" id="A0AAW6B895"/>
<dbReference type="PANTHER" id="PTHR18919">
    <property type="entry name" value="ACETYL-COA C-ACYLTRANSFERASE"/>
    <property type="match status" value="1"/>
</dbReference>
<sequence>MKDIYIVAAKRTPFGKYRGFFKDTSAIELGVMALKGTLKAGNINLQDVQALFMGNVLGTGLGENMARQVALNSGMKQESAAVTINEVCGSSLKAVRLAQGQMEMGDLDLVAVGGSENMTRAPYFVKKEYKADPADHLTSTMINDALVDAFSGKHMGITAENVAERYHVSRKEMDEFSLRSHQLATKATKSGFFKNEILKVELNGQTLDHDESIRPDTSLEALSNLKPVFKEDGQVTAGNSSPLNDGASMLVLATKEKMEELHLTPIAKLGAFAEAGFDPAYMGYTPYYAVKKLLAKTGRKIDDYDIIELNEAFAAQGVAVARDLHIPMDKLNIMGGAIALGHPLGATGTRLVTSAISGLKNRNGKRALVTLCIGGGQAVAYEIEMPNEVLSITA</sequence>
<dbReference type="PROSITE" id="PS00737">
    <property type="entry name" value="THIOLASE_2"/>
    <property type="match status" value="1"/>
</dbReference>
<evidence type="ECO:0000256" key="6">
    <source>
        <dbReference type="PIRSR" id="PIRSR000429-1"/>
    </source>
</evidence>
<dbReference type="SUPFAM" id="SSF53901">
    <property type="entry name" value="Thiolase-like"/>
    <property type="match status" value="2"/>
</dbReference>
<dbReference type="RefSeq" id="WP_271326762.1">
    <property type="nucleotide sequence ID" value="NZ_JAOTHC010000004.1"/>
</dbReference>
<proteinExistence type="inferred from homology"/>
<evidence type="ECO:0000256" key="7">
    <source>
        <dbReference type="RuleBase" id="RU003557"/>
    </source>
</evidence>
<protein>
    <recommendedName>
        <fullName evidence="2">acetyl-CoA C-acetyltransferase</fullName>
        <ecNumber evidence="2">2.3.1.9</ecNumber>
    </recommendedName>
    <alternativeName>
        <fullName evidence="5">Acetoacetyl-CoA thiolase</fullName>
    </alternativeName>
</protein>
<dbReference type="EC" id="2.3.1.9" evidence="2"/>
<dbReference type="InterPro" id="IPR020615">
    <property type="entry name" value="Thiolase_acyl_enz_int_AS"/>
</dbReference>
<dbReference type="CDD" id="cd00751">
    <property type="entry name" value="thiolase"/>
    <property type="match status" value="1"/>
</dbReference>
<feature type="domain" description="Thiolase N-terminal" evidence="8">
    <location>
        <begin position="4"/>
        <end position="255"/>
    </location>
</feature>
<accession>A0AAW6B895</accession>
<dbReference type="InterPro" id="IPR002155">
    <property type="entry name" value="Thiolase"/>
</dbReference>
<name>A0AAW6B895_LACAM</name>
<dbReference type="Gene3D" id="3.40.47.10">
    <property type="match status" value="2"/>
</dbReference>
<dbReference type="InterPro" id="IPR016039">
    <property type="entry name" value="Thiolase-like"/>
</dbReference>
<evidence type="ECO:0000256" key="1">
    <source>
        <dbReference type="ARBA" id="ARBA00010982"/>
    </source>
</evidence>
<evidence type="ECO:0000313" key="11">
    <source>
        <dbReference type="Proteomes" id="UP001141961"/>
    </source>
</evidence>
<keyword evidence="3 7" id="KW-0808">Transferase</keyword>
<dbReference type="InterPro" id="IPR020616">
    <property type="entry name" value="Thiolase_N"/>
</dbReference>
<dbReference type="EMBL" id="JAOTHD010000003">
    <property type="protein sequence ID" value="MDB6246071.1"/>
    <property type="molecule type" value="Genomic_DNA"/>
</dbReference>
<dbReference type="InterPro" id="IPR020617">
    <property type="entry name" value="Thiolase_C"/>
</dbReference>
<evidence type="ECO:0000259" key="8">
    <source>
        <dbReference type="Pfam" id="PF00108"/>
    </source>
</evidence>
<evidence type="ECO:0000256" key="5">
    <source>
        <dbReference type="ARBA" id="ARBA00030755"/>
    </source>
</evidence>
<evidence type="ECO:0000256" key="4">
    <source>
        <dbReference type="ARBA" id="ARBA00023315"/>
    </source>
</evidence>
<dbReference type="GO" id="GO:0003985">
    <property type="term" value="F:acetyl-CoA C-acetyltransferase activity"/>
    <property type="evidence" value="ECO:0007669"/>
    <property type="project" value="UniProtKB-EC"/>
</dbReference>
<gene>
    <name evidence="10" type="ORF">ODV14_01635</name>
</gene>
<evidence type="ECO:0000256" key="2">
    <source>
        <dbReference type="ARBA" id="ARBA00012705"/>
    </source>
</evidence>
<comment type="caution">
    <text evidence="10">The sequence shown here is derived from an EMBL/GenBank/DDBJ whole genome shotgun (WGS) entry which is preliminary data.</text>
</comment>
<evidence type="ECO:0000256" key="3">
    <source>
        <dbReference type="ARBA" id="ARBA00022679"/>
    </source>
</evidence>
<dbReference type="NCBIfam" id="TIGR01930">
    <property type="entry name" value="AcCoA-C-Actrans"/>
    <property type="match status" value="1"/>
</dbReference>
<reference evidence="10" key="1">
    <citation type="journal article" date="2022" name="Microorganisms">
        <title>Antibiotic Susceptibility, Resistance Gene Determinants and Corresponding Genomic Regions in Lactobacillus amylovorus Isolates Derived from Wild Boars and Domestic Pigs.</title>
        <authorList>
            <person name="Moravkova M."/>
            <person name="Kostovova I."/>
            <person name="Kavanova K."/>
            <person name="Pechar R."/>
            <person name="Stanek S."/>
            <person name="Brychta A."/>
            <person name="Zeman M."/>
            <person name="Kubasova T."/>
        </authorList>
    </citation>
    <scope>NUCLEOTIDE SEQUENCE</scope>
    <source>
        <strain evidence="10">M597B</strain>
    </source>
</reference>
<feature type="active site" description="Acyl-thioester intermediate" evidence="6">
    <location>
        <position position="88"/>
    </location>
</feature>
<dbReference type="Pfam" id="PF02803">
    <property type="entry name" value="Thiolase_C"/>
    <property type="match status" value="1"/>
</dbReference>
<organism evidence="10 11">
    <name type="scientific">Lactobacillus amylovorus</name>
    <dbReference type="NCBI Taxonomy" id="1604"/>
    <lineage>
        <taxon>Bacteria</taxon>
        <taxon>Bacillati</taxon>
        <taxon>Bacillota</taxon>
        <taxon>Bacilli</taxon>
        <taxon>Lactobacillales</taxon>
        <taxon>Lactobacillaceae</taxon>
        <taxon>Lactobacillus</taxon>
    </lineage>
</organism>
<keyword evidence="4 7" id="KW-0012">Acyltransferase</keyword>
<comment type="similarity">
    <text evidence="1 7">Belongs to the thiolase-like superfamily. Thiolase family.</text>
</comment>
<dbReference type="PIRSF" id="PIRSF000429">
    <property type="entry name" value="Ac-CoA_Ac_transf"/>
    <property type="match status" value="1"/>
</dbReference>
<dbReference type="Proteomes" id="UP001141961">
    <property type="component" value="Unassembled WGS sequence"/>
</dbReference>
<dbReference type="InterPro" id="IPR020610">
    <property type="entry name" value="Thiolase_AS"/>
</dbReference>
<reference evidence="10" key="2">
    <citation type="submission" date="2022-10" db="EMBL/GenBank/DDBJ databases">
        <authorList>
            <person name="Kostovova I."/>
            <person name="Moravkova M."/>
            <person name="Pechar R."/>
        </authorList>
    </citation>
    <scope>NUCLEOTIDE SEQUENCE</scope>
    <source>
        <strain evidence="10">M597B</strain>
    </source>
</reference>
<dbReference type="FunFam" id="3.40.47.10:FF:000010">
    <property type="entry name" value="Acetyl-CoA acetyltransferase (Thiolase)"/>
    <property type="match status" value="1"/>
</dbReference>
<dbReference type="PANTHER" id="PTHR18919:SF107">
    <property type="entry name" value="ACETYL-COA ACETYLTRANSFERASE, CYTOSOLIC"/>
    <property type="match status" value="1"/>
</dbReference>
<dbReference type="PROSITE" id="PS00098">
    <property type="entry name" value="THIOLASE_1"/>
    <property type="match status" value="1"/>
</dbReference>
<dbReference type="Pfam" id="PF00108">
    <property type="entry name" value="Thiolase_N"/>
    <property type="match status" value="1"/>
</dbReference>
<evidence type="ECO:0000313" key="10">
    <source>
        <dbReference type="EMBL" id="MDB6246071.1"/>
    </source>
</evidence>
<evidence type="ECO:0000259" key="9">
    <source>
        <dbReference type="Pfam" id="PF02803"/>
    </source>
</evidence>
<feature type="domain" description="Thiolase C-terminal" evidence="9">
    <location>
        <begin position="263"/>
        <end position="384"/>
    </location>
</feature>
<feature type="active site" description="Proton acceptor" evidence="6">
    <location>
        <position position="372"/>
    </location>
</feature>
<dbReference type="InterPro" id="IPR020613">
    <property type="entry name" value="Thiolase_CS"/>
</dbReference>